<evidence type="ECO:0000256" key="3">
    <source>
        <dbReference type="ARBA" id="ARBA00022989"/>
    </source>
</evidence>
<dbReference type="Proteomes" id="UP000085678">
    <property type="component" value="Unplaced"/>
</dbReference>
<sequence length="519" mass="58502">MYFYQSGRINFIMDRTNFSGFSTGAMNKTPIDYPDYEIDYGQFFEDIDQFWAQQRAANDPSRIAITVFLVIFFILGTLSNPLAAVVFLKRMPGTTTNYFVSALAIIDFIVCLLGIPGVLMNEIWYYGLKQDFLCKLWELLKSSVIVTSTFILVAIAFDRFFLICLAPKNILSKRLAVIIIVASVIAGLGTATVPMLSTTVYTEDRRYNWAVCVISYATVSQETLLRYRDTLTLLYALMIIPIITLYGLIFAKVHKQTHKWWKKYQSPVTPMDPRGRSQKRGGLQENRLDTSSDSRTEQVAVDMETSTVQYITNPVNVPTACSKPPVTYTESDSECYKISPLDVPSLSVTSGTSAASSSRVELSVTGTNNSTHSLHSGEASSPNLTPLQTDSAALCPATPSPQLSSRGLQINSTFKKIMQKSPFHRPLSRNSEQRRMFSKPEVRTAQIMAIVTIVYIVSYLPVFLYSYGVISQENGVQKFFTYMYFFNNVANTFIYAGLNKKFRAELVKMLKCRSNRNQW</sequence>
<feature type="transmembrane region" description="Helical" evidence="10">
    <location>
        <begin position="63"/>
        <end position="86"/>
    </location>
</feature>
<protein>
    <submittedName>
        <fullName evidence="13">Muscarinic acetylcholine receptor M2</fullName>
    </submittedName>
</protein>
<dbReference type="OrthoDB" id="6137484at2759"/>
<gene>
    <name evidence="13" type="primary">LOC106163959</name>
</gene>
<dbReference type="Pfam" id="PF00001">
    <property type="entry name" value="7tm_1"/>
    <property type="match status" value="1"/>
</dbReference>
<evidence type="ECO:0000256" key="4">
    <source>
        <dbReference type="ARBA" id="ARBA00023040"/>
    </source>
</evidence>
<keyword evidence="4 8" id="KW-0297">G-protein coupled receptor</keyword>
<dbReference type="InParanoid" id="A0A1S3IFW2"/>
<dbReference type="PROSITE" id="PS00237">
    <property type="entry name" value="G_PROTEIN_RECEP_F1_1"/>
    <property type="match status" value="1"/>
</dbReference>
<feature type="transmembrane region" description="Helical" evidence="10">
    <location>
        <begin position="479"/>
        <end position="498"/>
    </location>
</feature>
<keyword evidence="12" id="KW-1185">Reference proteome</keyword>
<dbReference type="CDD" id="cd00637">
    <property type="entry name" value="7tm_classA_rhodopsin-like"/>
    <property type="match status" value="1"/>
</dbReference>
<keyword evidence="7 8" id="KW-0807">Transducer</keyword>
<evidence type="ECO:0000256" key="5">
    <source>
        <dbReference type="ARBA" id="ARBA00023136"/>
    </source>
</evidence>
<evidence type="ECO:0000256" key="7">
    <source>
        <dbReference type="ARBA" id="ARBA00023224"/>
    </source>
</evidence>
<comment type="subcellular location">
    <subcellularLocation>
        <location evidence="1">Membrane</location>
        <topology evidence="1">Multi-pass membrane protein</topology>
    </subcellularLocation>
</comment>
<evidence type="ECO:0000256" key="2">
    <source>
        <dbReference type="ARBA" id="ARBA00022692"/>
    </source>
</evidence>
<evidence type="ECO:0000256" key="1">
    <source>
        <dbReference type="ARBA" id="ARBA00004141"/>
    </source>
</evidence>
<keyword evidence="3 10" id="KW-1133">Transmembrane helix</keyword>
<organism evidence="12 13">
    <name type="scientific">Lingula anatina</name>
    <name type="common">Brachiopod</name>
    <name type="synonym">Lingula unguis</name>
    <dbReference type="NCBI Taxonomy" id="7574"/>
    <lineage>
        <taxon>Eukaryota</taxon>
        <taxon>Metazoa</taxon>
        <taxon>Spiralia</taxon>
        <taxon>Lophotrochozoa</taxon>
        <taxon>Brachiopoda</taxon>
        <taxon>Linguliformea</taxon>
        <taxon>Lingulata</taxon>
        <taxon>Lingulida</taxon>
        <taxon>Linguloidea</taxon>
        <taxon>Lingulidae</taxon>
        <taxon>Lingula</taxon>
    </lineage>
</organism>
<evidence type="ECO:0000256" key="9">
    <source>
        <dbReference type="SAM" id="MobiDB-lite"/>
    </source>
</evidence>
<feature type="transmembrane region" description="Helical" evidence="10">
    <location>
        <begin position="233"/>
        <end position="253"/>
    </location>
</feature>
<feature type="region of interest" description="Disordered" evidence="9">
    <location>
        <begin position="347"/>
        <end position="388"/>
    </location>
</feature>
<dbReference type="PANTHER" id="PTHR24238">
    <property type="entry name" value="G-PROTEIN COUPLED RECEPTOR"/>
    <property type="match status" value="1"/>
</dbReference>
<feature type="transmembrane region" description="Helical" evidence="10">
    <location>
        <begin position="444"/>
        <end position="467"/>
    </location>
</feature>
<dbReference type="KEGG" id="lak:106163959"/>
<reference evidence="13" key="1">
    <citation type="submission" date="2025-08" db="UniProtKB">
        <authorList>
            <consortium name="RefSeq"/>
        </authorList>
    </citation>
    <scope>IDENTIFICATION</scope>
    <source>
        <tissue evidence="13">Gonads</tissue>
    </source>
</reference>
<dbReference type="GO" id="GO:0016020">
    <property type="term" value="C:membrane"/>
    <property type="evidence" value="ECO:0007669"/>
    <property type="project" value="UniProtKB-SubCell"/>
</dbReference>
<dbReference type="RefSeq" id="XP_013397145.1">
    <property type="nucleotide sequence ID" value="XM_013541691.1"/>
</dbReference>
<keyword evidence="5 10" id="KW-0472">Membrane</keyword>
<comment type="similarity">
    <text evidence="8">Belongs to the G-protein coupled receptor 1 family.</text>
</comment>
<feature type="domain" description="G-protein coupled receptors family 1 profile" evidence="11">
    <location>
        <begin position="79"/>
        <end position="495"/>
    </location>
</feature>
<feature type="compositionally biased region" description="Basic and acidic residues" evidence="9">
    <location>
        <begin position="286"/>
        <end position="296"/>
    </location>
</feature>
<dbReference type="PROSITE" id="PS50262">
    <property type="entry name" value="G_PROTEIN_RECEP_F1_2"/>
    <property type="match status" value="1"/>
</dbReference>
<evidence type="ECO:0000313" key="12">
    <source>
        <dbReference type="Proteomes" id="UP000085678"/>
    </source>
</evidence>
<keyword evidence="2 8" id="KW-0812">Transmembrane</keyword>
<evidence type="ECO:0000256" key="8">
    <source>
        <dbReference type="RuleBase" id="RU000688"/>
    </source>
</evidence>
<proteinExistence type="inferred from homology"/>
<dbReference type="PANTHER" id="PTHR24238:SF47">
    <property type="entry name" value="ECDYSTEROIDS_DOPAMINE RECEPTOR-RELATED"/>
    <property type="match status" value="1"/>
</dbReference>
<dbReference type="InterPro" id="IPR017452">
    <property type="entry name" value="GPCR_Rhodpsn_7TM"/>
</dbReference>
<dbReference type="GeneID" id="106163959"/>
<feature type="compositionally biased region" description="Polar residues" evidence="9">
    <location>
        <begin position="364"/>
        <end position="388"/>
    </location>
</feature>
<dbReference type="Gene3D" id="1.20.1070.10">
    <property type="entry name" value="Rhodopsin 7-helix transmembrane proteins"/>
    <property type="match status" value="2"/>
</dbReference>
<feature type="transmembrane region" description="Helical" evidence="10">
    <location>
        <begin position="139"/>
        <end position="163"/>
    </location>
</feature>
<evidence type="ECO:0000259" key="11">
    <source>
        <dbReference type="PROSITE" id="PS50262"/>
    </source>
</evidence>
<dbReference type="InterPro" id="IPR000276">
    <property type="entry name" value="GPCR_Rhodpsn"/>
</dbReference>
<feature type="region of interest" description="Disordered" evidence="9">
    <location>
        <begin position="269"/>
        <end position="297"/>
    </location>
</feature>
<dbReference type="SUPFAM" id="SSF81321">
    <property type="entry name" value="Family A G protein-coupled receptor-like"/>
    <property type="match status" value="1"/>
</dbReference>
<evidence type="ECO:0000313" key="13">
    <source>
        <dbReference type="RefSeq" id="XP_013397145.1"/>
    </source>
</evidence>
<dbReference type="PRINTS" id="PR00237">
    <property type="entry name" value="GPCRRHODOPSN"/>
</dbReference>
<dbReference type="GO" id="GO:0004930">
    <property type="term" value="F:G protein-coupled receptor activity"/>
    <property type="evidence" value="ECO:0007669"/>
    <property type="project" value="UniProtKB-KW"/>
</dbReference>
<evidence type="ECO:0000256" key="6">
    <source>
        <dbReference type="ARBA" id="ARBA00023170"/>
    </source>
</evidence>
<name>A0A1S3IFW2_LINAN</name>
<dbReference type="AlphaFoldDB" id="A0A1S3IFW2"/>
<keyword evidence="6 8" id="KW-0675">Receptor</keyword>
<feature type="transmembrane region" description="Helical" evidence="10">
    <location>
        <begin position="98"/>
        <end position="119"/>
    </location>
</feature>
<evidence type="ECO:0000256" key="10">
    <source>
        <dbReference type="SAM" id="Phobius"/>
    </source>
</evidence>
<feature type="compositionally biased region" description="Low complexity" evidence="9">
    <location>
        <begin position="347"/>
        <end position="358"/>
    </location>
</feature>
<accession>A0A1S3IFW2</accession>
<feature type="transmembrane region" description="Helical" evidence="10">
    <location>
        <begin position="175"/>
        <end position="196"/>
    </location>
</feature>